<accession>A0A1B8U0D3</accession>
<evidence type="ECO:0000313" key="3">
    <source>
        <dbReference type="EMBL" id="OBY65325.1"/>
    </source>
</evidence>
<dbReference type="InterPro" id="IPR011008">
    <property type="entry name" value="Dimeric_a/b-barrel"/>
</dbReference>
<dbReference type="PANTHER" id="PTHR33178:SF10">
    <property type="entry name" value="STRESS-RESPONSE A_B BARREL DOMAIN-CONTAINING PROTEIN"/>
    <property type="match status" value="1"/>
</dbReference>
<gene>
    <name evidence="3" type="ORF">LPB301_09215</name>
</gene>
<dbReference type="Pfam" id="PF07876">
    <property type="entry name" value="Dabb"/>
    <property type="match status" value="1"/>
</dbReference>
<dbReference type="SUPFAM" id="SSF54909">
    <property type="entry name" value="Dimeric alpha+beta barrel"/>
    <property type="match status" value="1"/>
</dbReference>
<dbReference type="AlphaFoldDB" id="A0A1B8U0D3"/>
<sequence>MNGQNFLIAGAFNWGLQKIATYKVDAKINRKGKVLRHMVNLKYKEDATEKQVNDAVKAFVDLKNKIPEIVDLEWGLNDSTEGHTKGLTHCFTLTFNDENAREVYLFHKEHQKMVKKIGPIISDVLVLDYWTK</sequence>
<comment type="caution">
    <text evidence="3">The sequence shown here is derived from an EMBL/GenBank/DDBJ whole genome shotgun (WGS) entry which is preliminary data.</text>
</comment>
<dbReference type="InterPro" id="IPR044662">
    <property type="entry name" value="HS1/DABB1-like"/>
</dbReference>
<comment type="subunit">
    <text evidence="1">Homodimer.</text>
</comment>
<name>A0A1B8U0D3_9FLAO</name>
<dbReference type="Proteomes" id="UP000092612">
    <property type="component" value="Unassembled WGS sequence"/>
</dbReference>
<organism evidence="3 4">
    <name type="scientific">Polaribacter reichenbachii</name>
    <dbReference type="NCBI Taxonomy" id="996801"/>
    <lineage>
        <taxon>Bacteria</taxon>
        <taxon>Pseudomonadati</taxon>
        <taxon>Bacteroidota</taxon>
        <taxon>Flavobacteriia</taxon>
        <taxon>Flavobacteriales</taxon>
        <taxon>Flavobacteriaceae</taxon>
    </lineage>
</organism>
<dbReference type="PROSITE" id="PS51502">
    <property type="entry name" value="S_R_A_B_BARREL"/>
    <property type="match status" value="1"/>
</dbReference>
<evidence type="ECO:0000259" key="2">
    <source>
        <dbReference type="PROSITE" id="PS51502"/>
    </source>
</evidence>
<dbReference type="STRING" id="996801.BW723_12555"/>
<reference evidence="4" key="1">
    <citation type="submission" date="2016-02" db="EMBL/GenBank/DDBJ databases">
        <title>Paenibacillus sp. LPB0068, isolated from Crassostrea gigas.</title>
        <authorList>
            <person name="Shin S.-K."/>
            <person name="Yi H."/>
        </authorList>
    </citation>
    <scope>NUCLEOTIDE SEQUENCE [LARGE SCALE GENOMIC DNA]</scope>
    <source>
        <strain evidence="4">KCTC 23969</strain>
    </source>
</reference>
<dbReference type="KEGG" id="prn:BW723_12555"/>
<dbReference type="SMART" id="SM00886">
    <property type="entry name" value="Dabb"/>
    <property type="match status" value="1"/>
</dbReference>
<protein>
    <recommendedName>
        <fullName evidence="2">Stress-response A/B barrel domain-containing protein</fullName>
    </recommendedName>
</protein>
<dbReference type="PANTHER" id="PTHR33178">
    <property type="match status" value="1"/>
</dbReference>
<evidence type="ECO:0000313" key="4">
    <source>
        <dbReference type="Proteomes" id="UP000092612"/>
    </source>
</evidence>
<dbReference type="InterPro" id="IPR013097">
    <property type="entry name" value="Dabb"/>
</dbReference>
<evidence type="ECO:0000256" key="1">
    <source>
        <dbReference type="ARBA" id="ARBA00011738"/>
    </source>
</evidence>
<dbReference type="EMBL" id="LSFL01000031">
    <property type="protein sequence ID" value="OBY65325.1"/>
    <property type="molecule type" value="Genomic_DNA"/>
</dbReference>
<keyword evidence="4" id="KW-1185">Reference proteome</keyword>
<proteinExistence type="predicted"/>
<dbReference type="Gene3D" id="3.30.70.100">
    <property type="match status" value="1"/>
</dbReference>
<feature type="domain" description="Stress-response A/B barrel" evidence="2">
    <location>
        <begin position="35"/>
        <end position="129"/>
    </location>
</feature>